<evidence type="ECO:0000256" key="4">
    <source>
        <dbReference type="ARBA" id="ARBA00022553"/>
    </source>
</evidence>
<keyword evidence="9" id="KW-1185">Reference proteome</keyword>
<dbReference type="InterPro" id="IPR000873">
    <property type="entry name" value="AMP-dep_synth/lig_dom"/>
</dbReference>
<dbReference type="GO" id="GO:0005829">
    <property type="term" value="C:cytosol"/>
    <property type="evidence" value="ECO:0007669"/>
    <property type="project" value="TreeGrafter"/>
</dbReference>
<comment type="caution">
    <text evidence="8">The sequence shown here is derived from an EMBL/GenBank/DDBJ whole genome shotgun (WGS) entry which is preliminary data.</text>
</comment>
<dbReference type="InterPro" id="IPR045851">
    <property type="entry name" value="AMP-bd_C_sf"/>
</dbReference>
<accession>A0A7W7VSX2</accession>
<dbReference type="InterPro" id="IPR006162">
    <property type="entry name" value="Ppantetheine_attach_site"/>
</dbReference>
<evidence type="ECO:0000256" key="3">
    <source>
        <dbReference type="ARBA" id="ARBA00022450"/>
    </source>
</evidence>
<evidence type="ECO:0000256" key="6">
    <source>
        <dbReference type="SAM" id="MobiDB-lite"/>
    </source>
</evidence>
<dbReference type="PANTHER" id="PTHR45527:SF1">
    <property type="entry name" value="FATTY ACID SYNTHASE"/>
    <property type="match status" value="1"/>
</dbReference>
<dbReference type="FunFam" id="3.30.300.30:FF:000010">
    <property type="entry name" value="Enterobactin synthetase component F"/>
    <property type="match status" value="4"/>
</dbReference>
<keyword evidence="5" id="KW-0436">Ligase</keyword>
<keyword evidence="3" id="KW-0596">Phosphopantetheine</keyword>
<feature type="domain" description="Carrier" evidence="7">
    <location>
        <begin position="3724"/>
        <end position="3799"/>
    </location>
</feature>
<feature type="domain" description="Carrier" evidence="7">
    <location>
        <begin position="2624"/>
        <end position="2705"/>
    </location>
</feature>
<dbReference type="GO" id="GO:0016874">
    <property type="term" value="F:ligase activity"/>
    <property type="evidence" value="ECO:0007669"/>
    <property type="project" value="UniProtKB-KW"/>
</dbReference>
<dbReference type="Pfam" id="PF00975">
    <property type="entry name" value="Thioesterase"/>
    <property type="match status" value="1"/>
</dbReference>
<dbReference type="InterPro" id="IPR001031">
    <property type="entry name" value="Thioesterase"/>
</dbReference>
<dbReference type="NCBIfam" id="TIGR01733">
    <property type="entry name" value="AA-adenyl-dom"/>
    <property type="match status" value="4"/>
</dbReference>
<dbReference type="PANTHER" id="PTHR45527">
    <property type="entry name" value="NONRIBOSOMAL PEPTIDE SYNTHETASE"/>
    <property type="match status" value="1"/>
</dbReference>
<dbReference type="PROSITE" id="PS50075">
    <property type="entry name" value="CARRIER"/>
    <property type="match status" value="4"/>
</dbReference>
<dbReference type="Gene3D" id="3.40.50.1820">
    <property type="entry name" value="alpha/beta hydrolase"/>
    <property type="match status" value="1"/>
</dbReference>
<dbReference type="EMBL" id="JACHJV010000001">
    <property type="protein sequence ID" value="MBB4921193.1"/>
    <property type="molecule type" value="Genomic_DNA"/>
</dbReference>
<gene>
    <name evidence="8" type="ORF">FHR34_000186</name>
</gene>
<dbReference type="SUPFAM" id="SSF47336">
    <property type="entry name" value="ACP-like"/>
    <property type="match status" value="4"/>
</dbReference>
<dbReference type="SUPFAM" id="SSF53474">
    <property type="entry name" value="alpha/beta-Hydrolases"/>
    <property type="match status" value="1"/>
</dbReference>
<dbReference type="GO" id="GO:0044550">
    <property type="term" value="P:secondary metabolite biosynthetic process"/>
    <property type="evidence" value="ECO:0007669"/>
    <property type="project" value="UniProtKB-ARBA"/>
</dbReference>
<evidence type="ECO:0000256" key="1">
    <source>
        <dbReference type="ARBA" id="ARBA00001957"/>
    </source>
</evidence>
<dbReference type="Proteomes" id="UP000540506">
    <property type="component" value="Unassembled WGS sequence"/>
</dbReference>
<dbReference type="GO" id="GO:0043041">
    <property type="term" value="P:amino acid activation for nonribosomal peptide biosynthetic process"/>
    <property type="evidence" value="ECO:0007669"/>
    <property type="project" value="TreeGrafter"/>
</dbReference>
<dbReference type="InterPro" id="IPR029058">
    <property type="entry name" value="AB_hydrolase_fold"/>
</dbReference>
<dbReference type="CDD" id="cd12116">
    <property type="entry name" value="A_NRPS_Ta1_like"/>
    <property type="match status" value="1"/>
</dbReference>
<dbReference type="FunFam" id="3.30.559.10:FF:000012">
    <property type="entry name" value="Non-ribosomal peptide synthetase"/>
    <property type="match status" value="1"/>
</dbReference>
<dbReference type="Pfam" id="PF00550">
    <property type="entry name" value="PP-binding"/>
    <property type="match status" value="4"/>
</dbReference>
<sequence>MSVPAHWNDTAHQLPDPAATLPALLTAQAARTPGQPALVFAGTVLSYAELDARAETLAAELTARGAGPERIVALMVPRSIELVVALLAVLRTGAAYLPVDPDYPADRIAYLLRDAAPVLLLTHSSIAAAGEWAIPTLVLDQPHTPSASGAQAPAPSLGPDDAAYVIYTSGSTGRPKGVVVPHRGIVNRLQWMQAQYGLTAQDRVLQKTPSGFDVSVWEFFWPLLTGATLVLARPEGHRDPAYLAELISAERITTVHFVPSMLQAFVEEPAAAGCTGLQRVLCSGEALPVELAARFRTVLPGVPLHNLYGPTEASVDVTFWECVPEPGALSVPIGRPVWNTRLQVLDPSLRPLPVGETGELYLSGVQLARGYLGRPALTAERFVADPYGPPGTRMYRTGDLARWRADGTLEYAGRLDHQVKIRGLRIELGEIEAVLAALPGVGQAAVLAREDRTDGAAPQGADRRRLVAYLVPAGAARLEAAQLRAGAAQALPEYMVPSAFVVLDAFPLTPNGKLDRAGLPAPTAPTARGELIAPRGERERVLHELAAELLGLPELSVEESLFDLGLDSIRAIQLVGRARRAGLVLTQREVFAQPTIAVLARQAAQAAGPLEPSPLPSFTAEQRRLLGAAQPGAAEFWPLAPLQQGLLFHAELAGEGLDVYAVQLVFDLTAGPDELHAAVRTLLARHANLRAGFSQAALARPVQFVAAEVEPELTVVECVGPNAQRRAAEHFEADRLRRFDLAAPPLLRVAYAELGRLGRRAALTFHHILVDGWSLPLIMAELRTLLDGRQPAPVAPYRDYLAFLAGHDHAGSKEAWRELLADLAEPTILAPAARERGDRLPDDHWVTLPAQLTADLTARLRGRGLTLNSAVQGAWALLLARLTGRCDVVFGTTVSGRAPELSGVEGMVGLLINTVPVRVRTAQARSLADLVAALQAQQAQMAAHQYTGLAEIQQLAGHGELFDTLAVFESFPAELDPNAQSRYAVHYPLALFAHPGERLRLRLSYQSERFSRAQVVRLGERLVRVLAALAADPEQPVGALDLLSDTERGLLLHGWNDTAHPLPARGPIECFEAQAAAAPQAVALVAEDGELDYRELDYRELNERANRLAHLLLARGVRPQDFVAVALPRTADLVVALLAVLKAGAGYLPLDPDYPGERIAYMLKDAAPVLVITTSDTPTGESVPRLLLDQQVTAGYPATDPGIAVPPAAPAYVIYTSGSTGRPKGVIVPRSALGNFLAAMRELVPMTAADRLLSVTTVAFDIAALELYLPLLSGAGLVLATKEAVRDPQALRELIARTGASVLQATPSLWQALIATHPQALRGMRALVGGEALPAALAERLRELSDRATNMYGPTETTVWSTSAVLDQRPGAPAIGRPLHNTQVRVLDGELRLVAPGVAGELYIAGEGLARGYLGRPALTAERFVADPYGPAGTRMYRTGDLARWGLDGSLEYLGRVDHQVKLRGFRIELGEIEAVLSAAQEVAQAVVLVREDQPGEQRLVGYVVPAAGEAPEPAALRRHAAARLPDYMVPAAVVLLERLPRTPNGKLDRAALPEPAFEEAGRSGRGARTVQEQLLAELFAETLGRPAVPLEESFFDLGGQSLLAIRLVSRIRAVFDTELKLRHLFECPTVASLAAQLSGPGVARAALHPRPRPEWLPLSYQQSRLWFLNRFESSALYNIPLALHLDGPLDRRALTEALADLTERHEILRTVFPERDGQPHQQLLPPSAARPRLREQRVARSELVDALRAAALEGFDLLAEPALRAHLFELSEQAHVLLLVIHHIAGDGPSTTPLTRDLSSAYAARLTGADPSWRELPVQYGDYTLWQRESLGSEQDPSSPLAQQLAFWQQALADLPDQLDLPADRPRPAVAGYRGGSVPLRIPADLHRRMHTVARANGATVFMLLQAALATLLTRLGAGTDIPIGSPIGARTDEALDELVGFFVNTLVLRTDTSGDPTFAELLGRIREFDLAAWAHPDLPFERLVELVNPTRSLARHPLFQVMLAFQETLRAELDLPGLTARATTPDLGLAKFDLAVDLLEQRGQGGRLDGIAGVLEYSGDLFDHATAERFADHLMRLLESVVADPGQHLGAIEYLAPRERAQLLTGWNDTAHEVPAATLPELFEAQARRTPQGEAVVFGDTVVGYRELNERANRLAHHLIAQGVGPEQFVALAVPRSVEMVVALLAVVKAGAAYLPIDPGYPAERIAYMLADGAPTLVLATTASVAQLPSCEQRVLVLDQLDLDQEATADPTDADRTAPLTLAHPGYVIYTSGSTGRPKGVVVSHAGIASVAGAHIERLGLDATSRFLLVVSISFDVSMADIAMTLAAGAALVVPGPEQRAVGQELHDLITRHRVTHTDLVAPMLASLPDGDLPTLRGFVVGGEALPAELVERWSPGRRVMQVYGPTEATVVATMSDPLAPARQAPPIGRPIWNARTHVLDATLRPVPVGVPGELYIAGRGLARGYWRRPALTAERFVADPYGPPGSRLYRTGDLVRRRADGNLEFLGRVDHQVKVRGFRVELGEIEAALAKHAQVDAAVVVVREGAGGVRRLVGYAVPAPRHELDAAELRSFLAQALPDYMVPSAVVVLDRLPLTPSGKLDRKALPEPDFGATASSRGPRTPQEELLCTLFAEVLGLPAAPSVEGRAPIGVDDSFFDLGGHSLLATRLASRVRTVLGVDLGIRTLFEAPTVARLAARLAEAGAARPALTATGRPAVVPLSHAQRRLWFLHRLEGPSDTYNIPLAFRLHGRLDQDALRLALADLTARHSSLRTLFPDHEGTARQQVLEPAEAPCVLEFRPATEQRLAEQVRAAAAHGFDLARELPLRTTVFTLGQDEHLLLLTMHHIATDGWSMTPLTRDLARAYTARSQGRAPEFTPLPVQYADYTLWQQRVLGEADQAGSVLGEQLAHWRKALAGLPEVLALPTDRPRPAVAGHRGAGVDFRIEPDLHAALAALARQGQASLFMVLQAGLAVLFGALGAGDDIPFGTPTAGRGDEALEELVGFFVNTLVLRTDLSGDPTFRELLQRVRDWDLAAYAHQDLPFESLVEALNPARSPAWHPLFQVLLTVTSDAEPQLALAGLRSEPYESTEETAKFDLAARFTERHDPQGTPAGLHGTLQYNVELFDQESVQRLTGRLLRVLAQAAAEPDRPIGGYQVLAAGERERLLADGDGGRRPVPVRLVPQLFEAQAARTPLRAALRVAGYTYSYAELNARANRLARLLVEGGAGPERLVALALPRSAELVVALLAVLKSGAAYLPIDPTHPAERIAYTLADAAPTLLLTTGEIRASLPAPAGGPRVWELDRPELSTLLTGAPGADPADPDLPDTPVRDSDLTDADRLADLSPGDAAYVIYTSGSTGRPKGVVVEHRSVADYLAWTCAAYPSARGAALVHSPISFDLTVTALFTPLVTGGCVHLAALEQNPLTGRALAEQPVTFLKATPSHLPLLAALPDAFSPSGELLLGGEALTGSAVAAWRRAHPGVTLLNVYGPTEATVNCTQYRIPPGAELPEGPVPIGRPFANSRAYVLDARLRLAPTGVPGELYIAGESLARGYLGRPALTAERFVADPYGPPGARMYRTGDLASWHTDGNLRYLGRADDQVKLRGYRIELAEIEAVLTNHQHITAAAVVLREDRPGDQRLVAYFVPAGESSGEPTGESIGESIGESEVAALRAHAERLLPEYMVPAAFVPLAALPLTGNGKLDRRALPAPEFTAQSGSREPRTTLEKELCAAFAEALGLERVGIDDDFFALGGHSLLAARLIGRVRAAAGVELGIRALFEAPTVARLAARARAGANAAARPDDDFAPLLPLRQEGTLPPLFCVHPAAGIAWVYSGLLRELEPERPLYGLQARALTDPHAAPGTLAEMAADYLALIRQAQPHGPYHLLGWSFGGSVAHEIAVLLREQGESVALLALLDSYPTQGPRAALTGDQQELAALLDSLGHPVQADGIEGLTPQYAQELLGAQHSPLAGTSPERLRELARGFARNLDLAAAFTPRRFDGELLFFTATADKTAGDPIAEDWAPHAAQGIRNHPVDCEHGAMTRPGPIAEIGAVLANALRAARPASNRPGPTRERTP</sequence>
<dbReference type="FunFam" id="3.40.50.980:FF:000002">
    <property type="entry name" value="Enterobactin synthetase component F"/>
    <property type="match status" value="1"/>
</dbReference>
<dbReference type="SMART" id="SM00823">
    <property type="entry name" value="PKS_PP"/>
    <property type="match status" value="4"/>
</dbReference>
<dbReference type="Pfam" id="PF00501">
    <property type="entry name" value="AMP-binding"/>
    <property type="match status" value="4"/>
</dbReference>
<dbReference type="InterPro" id="IPR020806">
    <property type="entry name" value="PKS_PP-bd"/>
</dbReference>
<feature type="region of interest" description="Disordered" evidence="6">
    <location>
        <begin position="2602"/>
        <end position="2623"/>
    </location>
</feature>
<dbReference type="CDD" id="cd05930">
    <property type="entry name" value="A_NRPS"/>
    <property type="match status" value="1"/>
</dbReference>
<dbReference type="GO" id="GO:0072330">
    <property type="term" value="P:monocarboxylic acid biosynthetic process"/>
    <property type="evidence" value="ECO:0007669"/>
    <property type="project" value="UniProtKB-ARBA"/>
</dbReference>
<dbReference type="PROSITE" id="PS00455">
    <property type="entry name" value="AMP_BINDING"/>
    <property type="match status" value="4"/>
</dbReference>
<organism evidence="8 9">
    <name type="scientific">Kitasatospora kifunensis</name>
    <name type="common">Streptomyces kifunensis</name>
    <dbReference type="NCBI Taxonomy" id="58351"/>
    <lineage>
        <taxon>Bacteria</taxon>
        <taxon>Bacillati</taxon>
        <taxon>Actinomycetota</taxon>
        <taxon>Actinomycetes</taxon>
        <taxon>Kitasatosporales</taxon>
        <taxon>Streptomycetaceae</taxon>
        <taxon>Kitasatospora</taxon>
    </lineage>
</organism>
<dbReference type="RefSeq" id="WP_184933564.1">
    <property type="nucleotide sequence ID" value="NZ_JACHJV010000001.1"/>
</dbReference>
<dbReference type="SUPFAM" id="SSF52777">
    <property type="entry name" value="CoA-dependent acyltransferases"/>
    <property type="match status" value="6"/>
</dbReference>
<dbReference type="GO" id="GO:0017000">
    <property type="term" value="P:antibiotic biosynthetic process"/>
    <property type="evidence" value="ECO:0007669"/>
    <property type="project" value="UniProtKB-ARBA"/>
</dbReference>
<dbReference type="Gene3D" id="3.30.300.30">
    <property type="match status" value="4"/>
</dbReference>
<dbReference type="FunFam" id="2.30.38.10:FF:000001">
    <property type="entry name" value="Non-ribosomal peptide synthetase PvdI"/>
    <property type="match status" value="4"/>
</dbReference>
<dbReference type="InterPro" id="IPR036736">
    <property type="entry name" value="ACP-like_sf"/>
</dbReference>
<dbReference type="Gene3D" id="1.10.1200.10">
    <property type="entry name" value="ACP-like"/>
    <property type="match status" value="3"/>
</dbReference>
<dbReference type="InterPro" id="IPR009081">
    <property type="entry name" value="PP-bd_ACP"/>
</dbReference>
<dbReference type="Gene3D" id="3.40.50.980">
    <property type="match status" value="8"/>
</dbReference>
<dbReference type="CDD" id="cd19540">
    <property type="entry name" value="LCL_NRPS-like"/>
    <property type="match status" value="2"/>
</dbReference>
<name>A0A7W7VSX2_KITKI</name>
<protein>
    <submittedName>
        <fullName evidence="8">Amino acid adenylation domain-containing protein</fullName>
    </submittedName>
</protein>
<dbReference type="GO" id="GO:0031177">
    <property type="term" value="F:phosphopantetheine binding"/>
    <property type="evidence" value="ECO:0007669"/>
    <property type="project" value="InterPro"/>
</dbReference>
<dbReference type="InterPro" id="IPR010071">
    <property type="entry name" value="AA_adenyl_dom"/>
</dbReference>
<dbReference type="FunFam" id="3.30.559.30:FF:000001">
    <property type="entry name" value="Non-ribosomal peptide synthetase"/>
    <property type="match status" value="1"/>
</dbReference>
<dbReference type="Pfam" id="PF13193">
    <property type="entry name" value="AMP-binding_C"/>
    <property type="match status" value="4"/>
</dbReference>
<dbReference type="Gene3D" id="3.30.559.30">
    <property type="entry name" value="Nonribosomal peptide synthetase, condensation domain"/>
    <property type="match status" value="3"/>
</dbReference>
<dbReference type="InterPro" id="IPR023213">
    <property type="entry name" value="CAT-like_dom_sf"/>
</dbReference>
<dbReference type="InterPro" id="IPR025110">
    <property type="entry name" value="AMP-bd_C"/>
</dbReference>
<comment type="similarity">
    <text evidence="2">Belongs to the ATP-dependent AMP-binding enzyme family.</text>
</comment>
<dbReference type="InterPro" id="IPR020845">
    <property type="entry name" value="AMP-binding_CS"/>
</dbReference>
<reference evidence="8 9" key="1">
    <citation type="submission" date="2020-08" db="EMBL/GenBank/DDBJ databases">
        <title>Sequencing the genomes of 1000 actinobacteria strains.</title>
        <authorList>
            <person name="Klenk H.-P."/>
        </authorList>
    </citation>
    <scope>NUCLEOTIDE SEQUENCE [LARGE SCALE GENOMIC DNA]</scope>
    <source>
        <strain evidence="8 9">DSM 41654</strain>
    </source>
</reference>
<dbReference type="PROSITE" id="PS00012">
    <property type="entry name" value="PHOSPHOPANTETHEINE"/>
    <property type="match status" value="3"/>
</dbReference>
<proteinExistence type="inferred from homology"/>
<comment type="cofactor">
    <cofactor evidence="1">
        <name>pantetheine 4'-phosphate</name>
        <dbReference type="ChEBI" id="CHEBI:47942"/>
    </cofactor>
</comment>
<dbReference type="Pfam" id="PF00668">
    <property type="entry name" value="Condensation"/>
    <property type="match status" value="3"/>
</dbReference>
<dbReference type="FunFam" id="1.10.1200.10:FF:000016">
    <property type="entry name" value="Non-ribosomal peptide synthase"/>
    <property type="match status" value="1"/>
</dbReference>
<dbReference type="Gene3D" id="2.30.38.10">
    <property type="entry name" value="Luciferase, Domain 3"/>
    <property type="match status" value="4"/>
</dbReference>
<dbReference type="NCBIfam" id="NF003417">
    <property type="entry name" value="PRK04813.1"/>
    <property type="match status" value="5"/>
</dbReference>
<dbReference type="GO" id="GO:0008610">
    <property type="term" value="P:lipid biosynthetic process"/>
    <property type="evidence" value="ECO:0007669"/>
    <property type="project" value="UniProtKB-ARBA"/>
</dbReference>
<dbReference type="InterPro" id="IPR001242">
    <property type="entry name" value="Condensation_dom"/>
</dbReference>
<dbReference type="CDD" id="cd17646">
    <property type="entry name" value="A_NRPS_AB3403-like"/>
    <property type="match status" value="1"/>
</dbReference>
<dbReference type="SUPFAM" id="SSF56801">
    <property type="entry name" value="Acetyl-CoA synthetase-like"/>
    <property type="match status" value="4"/>
</dbReference>
<keyword evidence="4" id="KW-0597">Phosphoprotein</keyword>
<evidence type="ECO:0000259" key="7">
    <source>
        <dbReference type="PROSITE" id="PS50075"/>
    </source>
</evidence>
<feature type="domain" description="Carrier" evidence="7">
    <location>
        <begin position="533"/>
        <end position="607"/>
    </location>
</feature>
<evidence type="ECO:0000313" key="8">
    <source>
        <dbReference type="EMBL" id="MBB4921193.1"/>
    </source>
</evidence>
<evidence type="ECO:0000256" key="2">
    <source>
        <dbReference type="ARBA" id="ARBA00006432"/>
    </source>
</evidence>
<evidence type="ECO:0000256" key="5">
    <source>
        <dbReference type="ARBA" id="ARBA00022598"/>
    </source>
</evidence>
<feature type="domain" description="Carrier" evidence="7">
    <location>
        <begin position="1567"/>
        <end position="1642"/>
    </location>
</feature>
<dbReference type="FunFam" id="3.40.50.980:FF:000001">
    <property type="entry name" value="Non-ribosomal peptide synthetase"/>
    <property type="match status" value="4"/>
</dbReference>
<dbReference type="Gene3D" id="3.30.559.10">
    <property type="entry name" value="Chloramphenicol acetyltransferase-like domain"/>
    <property type="match status" value="3"/>
</dbReference>
<evidence type="ECO:0000313" key="9">
    <source>
        <dbReference type="Proteomes" id="UP000540506"/>
    </source>
</evidence>
<dbReference type="FunFam" id="3.40.50.12780:FF:000012">
    <property type="entry name" value="Non-ribosomal peptide synthetase"/>
    <property type="match status" value="3"/>
</dbReference>